<dbReference type="AlphaFoldDB" id="A0A0B2BJL4"/>
<dbReference type="Pfam" id="PF17778">
    <property type="entry name" value="WHD_BLACT"/>
    <property type="match status" value="1"/>
</dbReference>
<dbReference type="InterPro" id="IPR036866">
    <property type="entry name" value="RibonucZ/Hydroxyglut_hydro"/>
</dbReference>
<name>A0A0B2BJL4_9ACTN</name>
<keyword evidence="3" id="KW-1185">Reference proteome</keyword>
<organism evidence="2 3">
    <name type="scientific">Mumia flava</name>
    <dbReference type="NCBI Taxonomy" id="1348852"/>
    <lineage>
        <taxon>Bacteria</taxon>
        <taxon>Bacillati</taxon>
        <taxon>Actinomycetota</taxon>
        <taxon>Actinomycetes</taxon>
        <taxon>Propionibacteriales</taxon>
        <taxon>Nocardioidaceae</taxon>
        <taxon>Mumia</taxon>
    </lineage>
</organism>
<dbReference type="PANTHER" id="PTHR23131:SF0">
    <property type="entry name" value="ENDORIBONUCLEASE LACTB2"/>
    <property type="match status" value="1"/>
</dbReference>
<dbReference type="OrthoDB" id="9788263at2"/>
<dbReference type="Gene3D" id="3.60.15.10">
    <property type="entry name" value="Ribonuclease Z/Hydroxyacylglutathione hydrolase-like"/>
    <property type="match status" value="1"/>
</dbReference>
<comment type="caution">
    <text evidence="2">The sequence shown here is derived from an EMBL/GenBank/DDBJ whole genome shotgun (WGS) entry which is preliminary data.</text>
</comment>
<dbReference type="SMART" id="SM00849">
    <property type="entry name" value="Lactamase_B"/>
    <property type="match status" value="1"/>
</dbReference>
<evidence type="ECO:0000259" key="1">
    <source>
        <dbReference type="SMART" id="SM00849"/>
    </source>
</evidence>
<dbReference type="InterPro" id="IPR036388">
    <property type="entry name" value="WH-like_DNA-bd_sf"/>
</dbReference>
<feature type="domain" description="Metallo-beta-lactamase" evidence="1">
    <location>
        <begin position="32"/>
        <end position="198"/>
    </location>
</feature>
<evidence type="ECO:0000313" key="2">
    <source>
        <dbReference type="EMBL" id="PJJ57396.1"/>
    </source>
</evidence>
<proteinExistence type="predicted"/>
<dbReference type="Gene3D" id="1.10.10.10">
    <property type="entry name" value="Winged helix-like DNA-binding domain superfamily/Winged helix DNA-binding domain"/>
    <property type="match status" value="1"/>
</dbReference>
<dbReference type="Proteomes" id="UP000230842">
    <property type="component" value="Unassembled WGS sequence"/>
</dbReference>
<dbReference type="PANTHER" id="PTHR23131">
    <property type="entry name" value="ENDORIBONUCLEASE LACTB2"/>
    <property type="match status" value="1"/>
</dbReference>
<dbReference type="InterPro" id="IPR050662">
    <property type="entry name" value="Sec-metab_biosynth-thioest"/>
</dbReference>
<dbReference type="InterPro" id="IPR001279">
    <property type="entry name" value="Metallo-B-lactamas"/>
</dbReference>
<reference evidence="2 3" key="1">
    <citation type="submission" date="2017-11" db="EMBL/GenBank/DDBJ databases">
        <title>Genomic Encyclopedia of Archaeal and Bacterial Type Strains, Phase II (KMG-II): From Individual Species to Whole Genera.</title>
        <authorList>
            <person name="Goeker M."/>
        </authorList>
    </citation>
    <scope>NUCLEOTIDE SEQUENCE [LARGE SCALE GENOMIC DNA]</scope>
    <source>
        <strain evidence="2 3">DSM 27763</strain>
    </source>
</reference>
<dbReference type="RefSeq" id="WP_039350467.1">
    <property type="nucleotide sequence ID" value="NZ_PGEZ01000001.1"/>
</dbReference>
<protein>
    <submittedName>
        <fullName evidence="2">Glyoxylase-like metal-dependent hydrolase (Beta-lactamase superfamily II)</fullName>
    </submittedName>
</protein>
<dbReference type="Pfam" id="PF00753">
    <property type="entry name" value="Lactamase_B"/>
    <property type="match status" value="1"/>
</dbReference>
<sequence length="269" mass="28225">MTPQTAVASHGTPSPWATFVREDNPGLMTLDGTNTWVLRRPDAPPGALAVVVDPGELDEEHLGRVLSVAAPVGLVLLTHHHHDHTEGAERFAELSGAPVRAVDPALCRGGGETLTDGETVEVDGVRLEVLATPGHTRDSVSFLLRDDASLLTGDTVLGRGTTVVAHPDGALGPYLASLAALRAVVDTLGGPVRLLPGHGPVQPDAGAVLDAYVTHRAERLDQVRAALDDGAQSVEDVVRIVYADVDEALWPAASRSVAAQLDYLRGDEQ</sequence>
<dbReference type="CDD" id="cd16278">
    <property type="entry name" value="metallo-hydrolase-like_MBL-fold"/>
    <property type="match status" value="1"/>
</dbReference>
<keyword evidence="2" id="KW-0378">Hydrolase</keyword>
<dbReference type="EMBL" id="PGEZ01000001">
    <property type="protein sequence ID" value="PJJ57396.1"/>
    <property type="molecule type" value="Genomic_DNA"/>
</dbReference>
<gene>
    <name evidence="2" type="ORF">CLV56_1624</name>
</gene>
<dbReference type="SUPFAM" id="SSF56281">
    <property type="entry name" value="Metallo-hydrolase/oxidoreductase"/>
    <property type="match status" value="1"/>
</dbReference>
<evidence type="ECO:0000313" key="3">
    <source>
        <dbReference type="Proteomes" id="UP000230842"/>
    </source>
</evidence>
<dbReference type="InterPro" id="IPR041516">
    <property type="entry name" value="LACTB2_WH"/>
</dbReference>
<dbReference type="GO" id="GO:0016787">
    <property type="term" value="F:hydrolase activity"/>
    <property type="evidence" value="ECO:0007669"/>
    <property type="project" value="UniProtKB-KW"/>
</dbReference>
<accession>A0A0B2BJL4</accession>